<feature type="non-terminal residue" evidence="7">
    <location>
        <position position="1"/>
    </location>
</feature>
<dbReference type="Proteomes" id="UP000258309">
    <property type="component" value="Unassembled WGS sequence"/>
</dbReference>
<evidence type="ECO:0000256" key="1">
    <source>
        <dbReference type="ARBA" id="ARBA00004167"/>
    </source>
</evidence>
<evidence type="ECO:0008006" key="9">
    <source>
        <dbReference type="Google" id="ProtNLM"/>
    </source>
</evidence>
<feature type="non-terminal residue" evidence="7">
    <location>
        <position position="159"/>
    </location>
</feature>
<dbReference type="PANTHER" id="PTHR15549">
    <property type="entry name" value="PAIRED IMMUNOGLOBULIN-LIKE TYPE 2 RECEPTOR"/>
    <property type="match status" value="1"/>
</dbReference>
<evidence type="ECO:0000256" key="2">
    <source>
        <dbReference type="ARBA" id="ARBA00022692"/>
    </source>
</evidence>
<dbReference type="OMA" id="HELMGWE"/>
<dbReference type="InterPro" id="IPR051694">
    <property type="entry name" value="Immunoregulatory_rcpt-like"/>
</dbReference>
<gene>
    <name evidence="7" type="ORF">B7463_g1049</name>
</gene>
<evidence type="ECO:0000256" key="5">
    <source>
        <dbReference type="SAM" id="MobiDB-lite"/>
    </source>
</evidence>
<keyword evidence="2 6" id="KW-0812">Transmembrane</keyword>
<comment type="caution">
    <text evidence="7">The sequence shown here is derived from an EMBL/GenBank/DDBJ whole genome shotgun (WGS) entry which is preliminary data.</text>
</comment>
<organism evidence="7 8">
    <name type="scientific">Scytalidium lignicola</name>
    <name type="common">Hyphomycete</name>
    <dbReference type="NCBI Taxonomy" id="5539"/>
    <lineage>
        <taxon>Eukaryota</taxon>
        <taxon>Fungi</taxon>
        <taxon>Dikarya</taxon>
        <taxon>Ascomycota</taxon>
        <taxon>Pezizomycotina</taxon>
        <taxon>Leotiomycetes</taxon>
        <taxon>Leotiomycetes incertae sedis</taxon>
        <taxon>Scytalidium</taxon>
    </lineage>
</organism>
<keyword evidence="8" id="KW-1185">Reference proteome</keyword>
<dbReference type="STRING" id="5539.A0A3E2HPK7"/>
<dbReference type="GO" id="GO:0016020">
    <property type="term" value="C:membrane"/>
    <property type="evidence" value="ECO:0007669"/>
    <property type="project" value="UniProtKB-SubCell"/>
</dbReference>
<sequence length="159" mass="16845">MTYLSRQGEPDAFTATVVMTSAATIFAIPVNGYNFAIQDTTTSQSSAATVSSQSTPTASTSSGVDSQSTSSKTSSSSTPLGDTVGISIGVVLAVLLIAVVAFLMWRRRKQARSRALGTALYPKNMYTADESTLEHGVAMRHLSSPKELPTTQISRVYEL</sequence>
<evidence type="ECO:0000313" key="8">
    <source>
        <dbReference type="Proteomes" id="UP000258309"/>
    </source>
</evidence>
<keyword evidence="3 6" id="KW-1133">Transmembrane helix</keyword>
<dbReference type="EMBL" id="NCSJ02000010">
    <property type="protein sequence ID" value="RFU35300.1"/>
    <property type="molecule type" value="Genomic_DNA"/>
</dbReference>
<feature type="transmembrane region" description="Helical" evidence="6">
    <location>
        <begin position="12"/>
        <end position="30"/>
    </location>
</feature>
<evidence type="ECO:0000256" key="6">
    <source>
        <dbReference type="SAM" id="Phobius"/>
    </source>
</evidence>
<dbReference type="OrthoDB" id="4497263at2759"/>
<evidence type="ECO:0000256" key="3">
    <source>
        <dbReference type="ARBA" id="ARBA00022989"/>
    </source>
</evidence>
<dbReference type="PANTHER" id="PTHR15549:SF30">
    <property type="entry name" value="MID2 DOMAIN-CONTAINING PROTEIN"/>
    <property type="match status" value="1"/>
</dbReference>
<accession>A0A3E2HPK7</accession>
<evidence type="ECO:0000256" key="4">
    <source>
        <dbReference type="ARBA" id="ARBA00023136"/>
    </source>
</evidence>
<reference evidence="7 8" key="1">
    <citation type="submission" date="2018-05" db="EMBL/GenBank/DDBJ databases">
        <title>Draft genome sequence of Scytalidium lignicola DSM 105466, a ubiquitous saprotrophic fungus.</title>
        <authorList>
            <person name="Buettner E."/>
            <person name="Gebauer A.M."/>
            <person name="Hofrichter M."/>
            <person name="Liers C."/>
            <person name="Kellner H."/>
        </authorList>
    </citation>
    <scope>NUCLEOTIDE SEQUENCE [LARGE SCALE GENOMIC DNA]</scope>
    <source>
        <strain evidence="7 8">DSM 105466</strain>
    </source>
</reference>
<feature type="transmembrane region" description="Helical" evidence="6">
    <location>
        <begin position="84"/>
        <end position="105"/>
    </location>
</feature>
<name>A0A3E2HPK7_SCYLI</name>
<comment type="subcellular location">
    <subcellularLocation>
        <location evidence="1">Membrane</location>
        <topology evidence="1">Single-pass membrane protein</topology>
    </subcellularLocation>
</comment>
<dbReference type="CDD" id="cd12087">
    <property type="entry name" value="TM_EGFR-like"/>
    <property type="match status" value="1"/>
</dbReference>
<dbReference type="AlphaFoldDB" id="A0A3E2HPK7"/>
<keyword evidence="4 6" id="KW-0472">Membrane</keyword>
<protein>
    <recommendedName>
        <fullName evidence="9">Mid2 domain-containing protein</fullName>
    </recommendedName>
</protein>
<feature type="region of interest" description="Disordered" evidence="5">
    <location>
        <begin position="45"/>
        <end position="79"/>
    </location>
</feature>
<proteinExistence type="predicted"/>
<dbReference type="GO" id="GO:0071944">
    <property type="term" value="C:cell periphery"/>
    <property type="evidence" value="ECO:0007669"/>
    <property type="project" value="UniProtKB-ARBA"/>
</dbReference>
<evidence type="ECO:0000313" key="7">
    <source>
        <dbReference type="EMBL" id="RFU35300.1"/>
    </source>
</evidence>